<dbReference type="AlphaFoldDB" id="A0AAN5CFC3"/>
<dbReference type="EMBL" id="BTRK01000003">
    <property type="protein sequence ID" value="GMR41014.1"/>
    <property type="molecule type" value="Genomic_DNA"/>
</dbReference>
<feature type="non-terminal residue" evidence="11">
    <location>
        <position position="1"/>
    </location>
</feature>
<dbReference type="InterPro" id="IPR011009">
    <property type="entry name" value="Kinase-like_dom_sf"/>
</dbReference>
<proteinExistence type="predicted"/>
<organism evidence="11 12">
    <name type="scientific">Pristionchus mayeri</name>
    <dbReference type="NCBI Taxonomy" id="1317129"/>
    <lineage>
        <taxon>Eukaryota</taxon>
        <taxon>Metazoa</taxon>
        <taxon>Ecdysozoa</taxon>
        <taxon>Nematoda</taxon>
        <taxon>Chromadorea</taxon>
        <taxon>Rhabditida</taxon>
        <taxon>Rhabditina</taxon>
        <taxon>Diplogasteromorpha</taxon>
        <taxon>Diplogasteroidea</taxon>
        <taxon>Neodiplogasteridae</taxon>
        <taxon>Pristionchus</taxon>
    </lineage>
</organism>
<sequence length="99" mass="11384">QCSLDQLLSRVPFREGLPVVDIIQLVPDLGTIFGFLLERKVVHRDIKPQNILVFIGGKQRSRLLFKLCDFGLSREYTSEQDQFLTIVGTPRYLHPEMAL</sequence>
<evidence type="ECO:0000256" key="2">
    <source>
        <dbReference type="ARBA" id="ARBA00012442"/>
    </source>
</evidence>
<name>A0AAN5CFC3_9BILA</name>
<dbReference type="Proteomes" id="UP001328107">
    <property type="component" value="Unassembled WGS sequence"/>
</dbReference>
<dbReference type="Pfam" id="PF00069">
    <property type="entry name" value="Pkinase"/>
    <property type="match status" value="1"/>
</dbReference>
<evidence type="ECO:0000313" key="12">
    <source>
        <dbReference type="Proteomes" id="UP001328107"/>
    </source>
</evidence>
<keyword evidence="6" id="KW-0547">Nucleotide-binding</keyword>
<dbReference type="PANTHER" id="PTHR22969:SF17">
    <property type="entry name" value="INHIBITOR OF NUCLEAR FACTOR KAPPA-B KINASE SUBUNIT BETA"/>
    <property type="match status" value="1"/>
</dbReference>
<dbReference type="InterPro" id="IPR008271">
    <property type="entry name" value="Ser/Thr_kinase_AS"/>
</dbReference>
<dbReference type="InterPro" id="IPR000719">
    <property type="entry name" value="Prot_kinase_dom"/>
</dbReference>
<dbReference type="EC" id="2.7.11.10" evidence="2"/>
<evidence type="ECO:0000256" key="8">
    <source>
        <dbReference type="ARBA" id="ARBA00022840"/>
    </source>
</evidence>
<feature type="domain" description="Protein kinase" evidence="10">
    <location>
        <begin position="1"/>
        <end position="99"/>
    </location>
</feature>
<evidence type="ECO:0000256" key="7">
    <source>
        <dbReference type="ARBA" id="ARBA00022777"/>
    </source>
</evidence>
<dbReference type="GO" id="GO:0008384">
    <property type="term" value="F:IkappaB kinase activity"/>
    <property type="evidence" value="ECO:0007669"/>
    <property type="project" value="UniProtKB-EC"/>
</dbReference>
<comment type="caution">
    <text evidence="11">The sequence shown here is derived from an EMBL/GenBank/DDBJ whole genome shotgun (WGS) entry which is preliminary data.</text>
</comment>
<accession>A0AAN5CFC3</accession>
<protein>
    <recommendedName>
        <fullName evidence="2">IkappaB kinase</fullName>
        <ecNumber evidence="2">2.7.11.10</ecNumber>
    </recommendedName>
</protein>
<keyword evidence="3" id="KW-0963">Cytoplasm</keyword>
<dbReference type="PROSITE" id="PS00108">
    <property type="entry name" value="PROTEIN_KINASE_ST"/>
    <property type="match status" value="1"/>
</dbReference>
<dbReference type="GO" id="GO:0008385">
    <property type="term" value="C:IkappaB kinase complex"/>
    <property type="evidence" value="ECO:0007669"/>
    <property type="project" value="TreeGrafter"/>
</dbReference>
<evidence type="ECO:0000256" key="6">
    <source>
        <dbReference type="ARBA" id="ARBA00022741"/>
    </source>
</evidence>
<dbReference type="GO" id="GO:0005524">
    <property type="term" value="F:ATP binding"/>
    <property type="evidence" value="ECO:0007669"/>
    <property type="project" value="UniProtKB-KW"/>
</dbReference>
<keyword evidence="8" id="KW-0067">ATP-binding</keyword>
<keyword evidence="5" id="KW-0808">Transferase</keyword>
<feature type="non-terminal residue" evidence="11">
    <location>
        <position position="99"/>
    </location>
</feature>
<evidence type="ECO:0000256" key="5">
    <source>
        <dbReference type="ARBA" id="ARBA00022679"/>
    </source>
</evidence>
<dbReference type="PANTHER" id="PTHR22969">
    <property type="entry name" value="IKB KINASE"/>
    <property type="match status" value="1"/>
</dbReference>
<keyword evidence="4" id="KW-0723">Serine/threonine-protein kinase</keyword>
<dbReference type="GO" id="GO:0033209">
    <property type="term" value="P:tumor necrosis factor-mediated signaling pathway"/>
    <property type="evidence" value="ECO:0007669"/>
    <property type="project" value="TreeGrafter"/>
</dbReference>
<dbReference type="PROSITE" id="PS50011">
    <property type="entry name" value="PROTEIN_KINASE_DOM"/>
    <property type="match status" value="1"/>
</dbReference>
<keyword evidence="12" id="KW-1185">Reference proteome</keyword>
<evidence type="ECO:0000259" key="10">
    <source>
        <dbReference type="PROSITE" id="PS50011"/>
    </source>
</evidence>
<comment type="subcellular location">
    <subcellularLocation>
        <location evidence="1">Cytoplasm</location>
    </subcellularLocation>
</comment>
<evidence type="ECO:0000256" key="1">
    <source>
        <dbReference type="ARBA" id="ARBA00004496"/>
    </source>
</evidence>
<reference evidence="12" key="1">
    <citation type="submission" date="2022-10" db="EMBL/GenBank/DDBJ databases">
        <title>Genome assembly of Pristionchus species.</title>
        <authorList>
            <person name="Yoshida K."/>
            <person name="Sommer R.J."/>
        </authorList>
    </citation>
    <scope>NUCLEOTIDE SEQUENCE [LARGE SCALE GENOMIC DNA]</scope>
    <source>
        <strain evidence="12">RS5460</strain>
    </source>
</reference>
<dbReference type="Gene3D" id="1.10.510.10">
    <property type="entry name" value="Transferase(Phosphotransferase) domain 1"/>
    <property type="match status" value="1"/>
</dbReference>
<dbReference type="InterPro" id="IPR051180">
    <property type="entry name" value="IKK"/>
</dbReference>
<evidence type="ECO:0000313" key="11">
    <source>
        <dbReference type="EMBL" id="GMR41014.1"/>
    </source>
</evidence>
<keyword evidence="7" id="KW-0418">Kinase</keyword>
<gene>
    <name evidence="11" type="ORF">PMAYCL1PPCAC_11209</name>
</gene>
<evidence type="ECO:0000256" key="4">
    <source>
        <dbReference type="ARBA" id="ARBA00022527"/>
    </source>
</evidence>
<dbReference type="GO" id="GO:0045944">
    <property type="term" value="P:positive regulation of transcription by RNA polymerase II"/>
    <property type="evidence" value="ECO:0007669"/>
    <property type="project" value="TreeGrafter"/>
</dbReference>
<comment type="catalytic activity">
    <reaction evidence="9">
        <text>L-seryl-[I-kappa-B protein] + ATP = O-phospho-L-seryl-[I-kappa-B protein] + ADP + H(+)</text>
        <dbReference type="Rhea" id="RHEA:19073"/>
        <dbReference type="Rhea" id="RHEA-COMP:13698"/>
        <dbReference type="Rhea" id="RHEA-COMP:13699"/>
        <dbReference type="ChEBI" id="CHEBI:15378"/>
        <dbReference type="ChEBI" id="CHEBI:29999"/>
        <dbReference type="ChEBI" id="CHEBI:30616"/>
        <dbReference type="ChEBI" id="CHEBI:83421"/>
        <dbReference type="ChEBI" id="CHEBI:456216"/>
        <dbReference type="EC" id="2.7.11.10"/>
    </reaction>
</comment>
<dbReference type="SUPFAM" id="SSF56112">
    <property type="entry name" value="Protein kinase-like (PK-like)"/>
    <property type="match status" value="1"/>
</dbReference>
<evidence type="ECO:0000256" key="3">
    <source>
        <dbReference type="ARBA" id="ARBA00022490"/>
    </source>
</evidence>
<evidence type="ECO:0000256" key="9">
    <source>
        <dbReference type="ARBA" id="ARBA00048789"/>
    </source>
</evidence>